<dbReference type="AlphaFoldDB" id="V7B4A8"/>
<evidence type="ECO:0000256" key="4">
    <source>
        <dbReference type="ARBA" id="ARBA00023242"/>
    </source>
</evidence>
<dbReference type="GO" id="GO:0045787">
    <property type="term" value="P:positive regulation of cell cycle"/>
    <property type="evidence" value="ECO:0007669"/>
    <property type="project" value="EnsemblPlants"/>
</dbReference>
<feature type="compositionally biased region" description="Polar residues" evidence="5">
    <location>
        <begin position="122"/>
        <end position="132"/>
    </location>
</feature>
<dbReference type="GO" id="GO:0009934">
    <property type="term" value="P:regulation of meristem structural organization"/>
    <property type="evidence" value="ECO:0007669"/>
    <property type="project" value="EnsemblPlants"/>
</dbReference>
<dbReference type="EMBL" id="CM002295">
    <property type="protein sequence ID" value="ESW11693.1"/>
    <property type="molecule type" value="Genomic_DNA"/>
</dbReference>
<keyword evidence="2" id="KW-0227">DNA damage</keyword>
<feature type="region of interest" description="Disordered" evidence="5">
    <location>
        <begin position="613"/>
        <end position="669"/>
    </location>
</feature>
<evidence type="ECO:0000256" key="1">
    <source>
        <dbReference type="ARBA" id="ARBA00004123"/>
    </source>
</evidence>
<dbReference type="InterPro" id="IPR048800">
    <property type="entry name" value="Cac1-like_C"/>
</dbReference>
<evidence type="ECO:0000313" key="10">
    <source>
        <dbReference type="Proteomes" id="UP000000226"/>
    </source>
</evidence>
<feature type="region of interest" description="Disordered" evidence="5">
    <location>
        <begin position="450"/>
        <end position="474"/>
    </location>
</feature>
<keyword evidence="6" id="KW-0812">Transmembrane</keyword>
<feature type="compositionally biased region" description="Basic and acidic residues" evidence="5">
    <location>
        <begin position="458"/>
        <end position="468"/>
    </location>
</feature>
<dbReference type="Pfam" id="PF21796">
    <property type="entry name" value="Cac1_C"/>
    <property type="match status" value="1"/>
</dbReference>
<evidence type="ECO:0000259" key="7">
    <source>
        <dbReference type="Pfam" id="PF12253"/>
    </source>
</evidence>
<dbReference type="Pfam" id="PF12253">
    <property type="entry name" value="CAF1A_dimeriz"/>
    <property type="match status" value="1"/>
</dbReference>
<dbReference type="GO" id="GO:0000724">
    <property type="term" value="P:double-strand break repair via homologous recombination"/>
    <property type="evidence" value="ECO:0007669"/>
    <property type="project" value="EnsemblPlants"/>
</dbReference>
<dbReference type="eggNOG" id="KOG4364">
    <property type="taxonomic scope" value="Eukaryota"/>
</dbReference>
<dbReference type="PANTHER" id="PTHR15272">
    <property type="entry name" value="CHROMATIN ASSEMBLY FACTOR 1 SUBUNIT A CAF-1 SUBUNIT A"/>
    <property type="match status" value="1"/>
</dbReference>
<dbReference type="GO" id="GO:0033186">
    <property type="term" value="C:CAF-1 complex"/>
    <property type="evidence" value="ECO:0007669"/>
    <property type="project" value="EnsemblPlants"/>
</dbReference>
<feature type="region of interest" description="Disordered" evidence="5">
    <location>
        <begin position="101"/>
        <end position="132"/>
    </location>
</feature>
<evidence type="ECO:0008006" key="11">
    <source>
        <dbReference type="Google" id="ProtNLM"/>
    </source>
</evidence>
<feature type="compositionally biased region" description="Basic and acidic residues" evidence="5">
    <location>
        <begin position="364"/>
        <end position="381"/>
    </location>
</feature>
<feature type="compositionally biased region" description="Low complexity" evidence="5">
    <location>
        <begin position="910"/>
        <end position="921"/>
    </location>
</feature>
<comment type="subcellular location">
    <subcellularLocation>
        <location evidence="1">Nucleus</location>
    </subcellularLocation>
</comment>
<evidence type="ECO:0000256" key="6">
    <source>
        <dbReference type="SAM" id="Phobius"/>
    </source>
</evidence>
<feature type="domain" description="Chromatin assembly factor 1 subunit Cac1-like C-terminal" evidence="8">
    <location>
        <begin position="814"/>
        <end position="861"/>
    </location>
</feature>
<dbReference type="PANTHER" id="PTHR15272:SF0">
    <property type="entry name" value="CHROMATIN ASSEMBLY FACTOR 1 SUBUNIT A"/>
    <property type="match status" value="1"/>
</dbReference>
<feature type="compositionally biased region" description="Basic and acidic residues" evidence="5">
    <location>
        <begin position="412"/>
        <end position="431"/>
    </location>
</feature>
<dbReference type="OMA" id="SETALWC"/>
<dbReference type="GO" id="GO:0031507">
    <property type="term" value="P:heterochromatin formation"/>
    <property type="evidence" value="ECO:0007669"/>
    <property type="project" value="EnsemblPlants"/>
</dbReference>
<name>V7B4A8_PHAVU</name>
<dbReference type="GO" id="GO:0005634">
    <property type="term" value="C:nucleus"/>
    <property type="evidence" value="ECO:0007669"/>
    <property type="project" value="UniProtKB-SubCell"/>
</dbReference>
<dbReference type="OrthoDB" id="440676at2759"/>
<keyword evidence="6" id="KW-0472">Membrane</keyword>
<proteinExistence type="predicted"/>
<dbReference type="GO" id="GO:0009555">
    <property type="term" value="P:pollen development"/>
    <property type="evidence" value="ECO:0007669"/>
    <property type="project" value="EnsemblPlants"/>
</dbReference>
<dbReference type="Gramene" id="ESW11693">
    <property type="protein sequence ID" value="ESW11693"/>
    <property type="gene ID" value="PHAVU_008G051800g"/>
</dbReference>
<dbReference type="Proteomes" id="UP000000226">
    <property type="component" value="Chromosome 8"/>
</dbReference>
<dbReference type="STRING" id="3885.V7B4A8"/>
<accession>V7B4A8</accession>
<protein>
    <recommendedName>
        <fullName evidence="11">Chromatin assembly factor 1 subunit FAS1</fullName>
    </recommendedName>
</protein>
<keyword evidence="3" id="KW-0234">DNA repair</keyword>
<feature type="region of interest" description="Disordered" evidence="5">
    <location>
        <begin position="897"/>
        <end position="932"/>
    </location>
</feature>
<evidence type="ECO:0000259" key="8">
    <source>
        <dbReference type="Pfam" id="PF21796"/>
    </source>
</evidence>
<keyword evidence="6" id="KW-1133">Transmembrane helix</keyword>
<organism evidence="9 10">
    <name type="scientific">Phaseolus vulgaris</name>
    <name type="common">Kidney bean</name>
    <name type="synonym">French bean</name>
    <dbReference type="NCBI Taxonomy" id="3885"/>
    <lineage>
        <taxon>Eukaryota</taxon>
        <taxon>Viridiplantae</taxon>
        <taxon>Streptophyta</taxon>
        <taxon>Embryophyta</taxon>
        <taxon>Tracheophyta</taxon>
        <taxon>Spermatophyta</taxon>
        <taxon>Magnoliopsida</taxon>
        <taxon>eudicotyledons</taxon>
        <taxon>Gunneridae</taxon>
        <taxon>Pentapetalae</taxon>
        <taxon>rosids</taxon>
        <taxon>fabids</taxon>
        <taxon>Fabales</taxon>
        <taxon>Fabaceae</taxon>
        <taxon>Papilionoideae</taxon>
        <taxon>50 kb inversion clade</taxon>
        <taxon>NPAAA clade</taxon>
        <taxon>indigoferoid/millettioid clade</taxon>
        <taxon>Phaseoleae</taxon>
        <taxon>Phaseolus</taxon>
    </lineage>
</organism>
<keyword evidence="4" id="KW-0539">Nucleus</keyword>
<feature type="domain" description="Chromatin assembly factor 1 subunit A dimerization" evidence="7">
    <location>
        <begin position="591"/>
        <end position="657"/>
    </location>
</feature>
<dbReference type="GO" id="GO:0009825">
    <property type="term" value="P:multidimensional cell growth"/>
    <property type="evidence" value="ECO:0007669"/>
    <property type="project" value="EnsemblPlants"/>
</dbReference>
<feature type="compositionally biased region" description="Acidic residues" evidence="5">
    <location>
        <begin position="629"/>
        <end position="641"/>
    </location>
</feature>
<keyword evidence="10" id="KW-1185">Reference proteome</keyword>
<feature type="transmembrane region" description="Helical" evidence="6">
    <location>
        <begin position="34"/>
        <end position="53"/>
    </location>
</feature>
<evidence type="ECO:0000256" key="2">
    <source>
        <dbReference type="ARBA" id="ARBA00022763"/>
    </source>
</evidence>
<dbReference type="GO" id="GO:0006334">
    <property type="term" value="P:nucleosome assembly"/>
    <property type="evidence" value="ECO:0007669"/>
    <property type="project" value="EnsemblPlants"/>
</dbReference>
<gene>
    <name evidence="9" type="ORF">PHAVU_008G051800g</name>
</gene>
<feature type="compositionally biased region" description="Polar residues" evidence="5">
    <location>
        <begin position="382"/>
        <end position="397"/>
    </location>
</feature>
<evidence type="ECO:0000256" key="3">
    <source>
        <dbReference type="ARBA" id="ARBA00023204"/>
    </source>
</evidence>
<dbReference type="GO" id="GO:0010026">
    <property type="term" value="P:trichome differentiation"/>
    <property type="evidence" value="ECO:0007669"/>
    <property type="project" value="EnsemblPlants"/>
</dbReference>
<sequence length="932" mass="105457">MERNQSSLARKQIPYPFFVFIFSTFSFLPQNQFFITIILVYICPTFFFIYSPTHYITINRVKFNCFYHRSHRFRIRCQNSKQVLGKVLEVEMAAPTGAMAGNAEHVSTPPRSLPQDPKSNRAKTTTTPRSRKSLLQNLKSAEEKQAYLETLGNELQALFRYYKDAMAEKVRIELSQCGGSRNAVVSALLEESDLPLSKLVDEIHDRLNGEVGSGAIVLAEPVTYATVKSSVLFAGQRVTYGVPNADADVLEDYAESCLWCWETRDLKLMPKSVRGQLGVRRMCRKKIHERIIAVSEMISALKKLESEPNYNDALKRASTKLNKAFPEADIRLLVESSLQKNCEDMDKKRANQESKLLIKQLERNRREAEKEKASMHNELQRETQPNESDLQLSQGQAKNDEKCPVKRQQQKKQVEETKRDQRRREKAEAELKKKRSLEKQASIMERFLKKCKTNSSSENDKASTKSTDDLSSSKNESLYESATLSMDCTLASSSDVTLEDIRKSHFSSWRSLRQSIRSNRKQNWGLRQKPRTEAFKELKLTAIKTDIHDDELDMEKHVDRLGEDSSDISSCAVNADSSLHDSKKYHRARQLYQFDKSHRPAFYGVWPTKSHIVGPRHPLRKDPSLDYDVSSDEEWEEEEPGESLSDCDKDEEECQEECSKSDEESEDGFFVPDGYLSADEGAAQVDMEIDDEIEGNDSSSSYKNNVESVEFCALLRQQKYLNSLTEHALRKNQPLIISNLFHDKECLSNHNISGISKLEQTCLQALSMYVIPGGSLVEIPIAKMQDEEQKVRPSIGKGGASASSGIAAIPDSDLPIIVTTIQSCSQGMNKVLVSLQHKFPSVPKSWMKNKVREVSDYVDNRLQVKKEVLDKLGLAVTPEKSSEGPKSIAAFFSKRCLPPGRESVKPGETSPLPSLKSSSAAIDERPQSSYNV</sequence>
<evidence type="ECO:0000313" key="9">
    <source>
        <dbReference type="EMBL" id="ESW11693.1"/>
    </source>
</evidence>
<dbReference type="InterPro" id="IPR022043">
    <property type="entry name" value="CAF1A_DD"/>
</dbReference>
<feature type="region of interest" description="Disordered" evidence="5">
    <location>
        <begin position="364"/>
        <end position="437"/>
    </location>
</feature>
<reference evidence="10" key="1">
    <citation type="journal article" date="2014" name="Nat. Genet.">
        <title>A reference genome for common bean and genome-wide analysis of dual domestications.</title>
        <authorList>
            <person name="Schmutz J."/>
            <person name="McClean P.E."/>
            <person name="Mamidi S."/>
            <person name="Wu G.A."/>
            <person name="Cannon S.B."/>
            <person name="Grimwood J."/>
            <person name="Jenkins J."/>
            <person name="Shu S."/>
            <person name="Song Q."/>
            <person name="Chavarro C."/>
            <person name="Torres-Torres M."/>
            <person name="Geffroy V."/>
            <person name="Moghaddam S.M."/>
            <person name="Gao D."/>
            <person name="Abernathy B."/>
            <person name="Barry K."/>
            <person name="Blair M."/>
            <person name="Brick M.A."/>
            <person name="Chovatia M."/>
            <person name="Gepts P."/>
            <person name="Goodstein D.M."/>
            <person name="Gonzales M."/>
            <person name="Hellsten U."/>
            <person name="Hyten D.L."/>
            <person name="Jia G."/>
            <person name="Kelly J.D."/>
            <person name="Kudrna D."/>
            <person name="Lee R."/>
            <person name="Richard M.M."/>
            <person name="Miklas P.N."/>
            <person name="Osorno J.M."/>
            <person name="Rodrigues J."/>
            <person name="Thareau V."/>
            <person name="Urrea C.A."/>
            <person name="Wang M."/>
            <person name="Yu Y."/>
            <person name="Zhang M."/>
            <person name="Wing R.A."/>
            <person name="Cregan P.B."/>
            <person name="Rokhsar D.S."/>
            <person name="Jackson S.A."/>
        </authorList>
    </citation>
    <scope>NUCLEOTIDE SEQUENCE [LARGE SCALE GENOMIC DNA]</scope>
    <source>
        <strain evidence="10">cv. G19833</strain>
    </source>
</reference>
<evidence type="ECO:0000256" key="5">
    <source>
        <dbReference type="SAM" id="MobiDB-lite"/>
    </source>
</evidence>
<dbReference type="GO" id="GO:0051301">
    <property type="term" value="P:cell division"/>
    <property type="evidence" value="ECO:0007669"/>
    <property type="project" value="EnsemblPlants"/>
</dbReference>
<dbReference type="GO" id="GO:0048366">
    <property type="term" value="P:leaf development"/>
    <property type="evidence" value="ECO:0007669"/>
    <property type="project" value="EnsemblPlants"/>
</dbReference>